<evidence type="ECO:0000313" key="3">
    <source>
        <dbReference type="Proteomes" id="UP001184150"/>
    </source>
</evidence>
<evidence type="ECO:0000313" key="2">
    <source>
        <dbReference type="EMBL" id="MDR6511472.1"/>
    </source>
</evidence>
<gene>
    <name evidence="2" type="ORF">J2792_002344</name>
</gene>
<keyword evidence="3" id="KW-1185">Reference proteome</keyword>
<organism evidence="2 3">
    <name type="scientific">Novosphingobium capsulatum</name>
    <dbReference type="NCBI Taxonomy" id="13688"/>
    <lineage>
        <taxon>Bacteria</taxon>
        <taxon>Pseudomonadati</taxon>
        <taxon>Pseudomonadota</taxon>
        <taxon>Alphaproteobacteria</taxon>
        <taxon>Sphingomonadales</taxon>
        <taxon>Sphingomonadaceae</taxon>
        <taxon>Novosphingobium</taxon>
    </lineage>
</organism>
<protein>
    <recommendedName>
        <fullName evidence="1">Peptidase S50 domain-containing protein</fullName>
    </recommendedName>
</protein>
<proteinExistence type="predicted"/>
<dbReference type="RefSeq" id="WP_309805339.1">
    <property type="nucleotide sequence ID" value="NZ_JAVDRD010000005.1"/>
</dbReference>
<sequence length="69" mass="6741">MATKTDLGAITLTNSEIAAAAAKGAHPTALLTAAKQGAADVAAQLGEVIKMLPAGSNKTALVAIQTALL</sequence>
<dbReference type="InterPro" id="IPR025775">
    <property type="entry name" value="Birna_VP4_Prtase_dom"/>
</dbReference>
<feature type="domain" description="Peptidase S50" evidence="1">
    <location>
        <begin position="1"/>
        <end position="69"/>
    </location>
</feature>
<evidence type="ECO:0000259" key="1">
    <source>
        <dbReference type="PROSITE" id="PS51548"/>
    </source>
</evidence>
<dbReference type="PROSITE" id="PS51548">
    <property type="entry name" value="BIRNAVIRUS_VP4_PRO"/>
    <property type="match status" value="1"/>
</dbReference>
<accession>A0ABU1MN71</accession>
<dbReference type="EMBL" id="JAVDRD010000005">
    <property type="protein sequence ID" value="MDR6511472.1"/>
    <property type="molecule type" value="Genomic_DNA"/>
</dbReference>
<reference evidence="2 3" key="1">
    <citation type="submission" date="2023-07" db="EMBL/GenBank/DDBJ databases">
        <title>Sorghum-associated microbial communities from plants grown in Nebraska, USA.</title>
        <authorList>
            <person name="Schachtman D."/>
        </authorList>
    </citation>
    <scope>NUCLEOTIDE SEQUENCE [LARGE SCALE GENOMIC DNA]</scope>
    <source>
        <strain evidence="2 3">DS1027</strain>
    </source>
</reference>
<dbReference type="Proteomes" id="UP001184150">
    <property type="component" value="Unassembled WGS sequence"/>
</dbReference>
<name>A0ABU1MN71_9SPHN</name>
<comment type="caution">
    <text evidence="2">The sequence shown here is derived from an EMBL/GenBank/DDBJ whole genome shotgun (WGS) entry which is preliminary data.</text>
</comment>